<dbReference type="Pfam" id="PF02894">
    <property type="entry name" value="GFO_IDH_MocA_C"/>
    <property type="match status" value="1"/>
</dbReference>
<comment type="similarity">
    <text evidence="1">Belongs to the Gfo/Idh/MocA family.</text>
</comment>
<dbReference type="GO" id="GO:0000166">
    <property type="term" value="F:nucleotide binding"/>
    <property type="evidence" value="ECO:0007669"/>
    <property type="project" value="InterPro"/>
</dbReference>
<dbReference type="AlphaFoldDB" id="A0A9D2Q850"/>
<comment type="caution">
    <text evidence="4">The sequence shown here is derived from an EMBL/GenBank/DDBJ whole genome shotgun (WGS) entry which is preliminary data.</text>
</comment>
<reference evidence="4" key="2">
    <citation type="submission" date="2021-04" db="EMBL/GenBank/DDBJ databases">
        <authorList>
            <person name="Gilroy R."/>
        </authorList>
    </citation>
    <scope>NUCLEOTIDE SEQUENCE</scope>
    <source>
        <strain evidence="4">5933</strain>
    </source>
</reference>
<dbReference type="InterPro" id="IPR000683">
    <property type="entry name" value="Gfo/Idh/MocA-like_OxRdtase_N"/>
</dbReference>
<dbReference type="SUPFAM" id="SSF55347">
    <property type="entry name" value="Glyceraldehyde-3-phosphate dehydrogenase-like, C-terminal domain"/>
    <property type="match status" value="1"/>
</dbReference>
<dbReference type="Gene3D" id="3.40.50.720">
    <property type="entry name" value="NAD(P)-binding Rossmann-like Domain"/>
    <property type="match status" value="1"/>
</dbReference>
<dbReference type="PANTHER" id="PTHR43377:SF2">
    <property type="entry name" value="BINDING ROSSMANN FOLD OXIDOREDUCTASE, PUTATIVE (AFU_ORTHOLOGUE AFUA_4G00560)-RELATED"/>
    <property type="match status" value="1"/>
</dbReference>
<evidence type="ECO:0000259" key="2">
    <source>
        <dbReference type="Pfam" id="PF01408"/>
    </source>
</evidence>
<dbReference type="InterPro" id="IPR036291">
    <property type="entry name" value="NAD(P)-bd_dom_sf"/>
</dbReference>
<sequence>MKKPVTFAVCGFGNRGMEAYSVYAQQAPEEMRLVAVADPLPERQRAAKEQFGLSEEAVFDSAEALLAQPRLADVMLIATQDRQHVKQALIALEKGYDLLLEKPISPEPAECMALLQKAHETGRTVVVCHVLRYTPFYGTLKRLLSEGVVGKVQTIDAIEHVAYWHQAHSFVRGNWRRSDETSPMILQKCCHDMDILRWLVDAPCRAVASFGKLSWFTPEHAPAGAAKRCLDGCTARENCPYDAEKIYLEHEKTGFRAGARGWPVTVLCNGEATEEAIYDALRTGPYGRCVYHCDNNVVDHQVISMEFENDVTATFTMTAFTKDNHRTIRIMGTMGELEGDMAKNSFEVRPFGKPSYTVECGTAAQGAQGHGGGDGGLMKAVCALFAGEQTEILTSIDASVDSHMMALAAEESRVSGGARINVPEFAAQWAK</sequence>
<evidence type="ECO:0000313" key="4">
    <source>
        <dbReference type="EMBL" id="HJC73160.1"/>
    </source>
</evidence>
<protein>
    <submittedName>
        <fullName evidence="4">Gfo/Idh/MocA family oxidoreductase</fullName>
    </submittedName>
</protein>
<dbReference type="SUPFAM" id="SSF51735">
    <property type="entry name" value="NAD(P)-binding Rossmann-fold domains"/>
    <property type="match status" value="1"/>
</dbReference>
<dbReference type="Proteomes" id="UP000823918">
    <property type="component" value="Unassembled WGS sequence"/>
</dbReference>
<dbReference type="Gene3D" id="3.30.360.10">
    <property type="entry name" value="Dihydrodipicolinate Reductase, domain 2"/>
    <property type="match status" value="1"/>
</dbReference>
<name>A0A9D2Q850_9FIRM</name>
<dbReference type="Pfam" id="PF01408">
    <property type="entry name" value="GFO_IDH_MocA"/>
    <property type="match status" value="1"/>
</dbReference>
<dbReference type="InterPro" id="IPR004104">
    <property type="entry name" value="Gfo/Idh/MocA-like_OxRdtase_C"/>
</dbReference>
<proteinExistence type="inferred from homology"/>
<dbReference type="PANTHER" id="PTHR43377">
    <property type="entry name" value="BILIVERDIN REDUCTASE A"/>
    <property type="match status" value="1"/>
</dbReference>
<gene>
    <name evidence="4" type="ORF">H9698_10280</name>
</gene>
<accession>A0A9D2Q850</accession>
<dbReference type="EMBL" id="DWWA01000052">
    <property type="protein sequence ID" value="HJC73160.1"/>
    <property type="molecule type" value="Genomic_DNA"/>
</dbReference>
<organism evidence="4 5">
    <name type="scientific">Candidatus Ruthenibacterium merdavium</name>
    <dbReference type="NCBI Taxonomy" id="2838752"/>
    <lineage>
        <taxon>Bacteria</taxon>
        <taxon>Bacillati</taxon>
        <taxon>Bacillota</taxon>
        <taxon>Clostridia</taxon>
        <taxon>Eubacteriales</taxon>
        <taxon>Oscillospiraceae</taxon>
        <taxon>Ruthenibacterium</taxon>
    </lineage>
</organism>
<reference evidence="4" key="1">
    <citation type="journal article" date="2021" name="PeerJ">
        <title>Extensive microbial diversity within the chicken gut microbiome revealed by metagenomics and culture.</title>
        <authorList>
            <person name="Gilroy R."/>
            <person name="Ravi A."/>
            <person name="Getino M."/>
            <person name="Pursley I."/>
            <person name="Horton D.L."/>
            <person name="Alikhan N.F."/>
            <person name="Baker D."/>
            <person name="Gharbi K."/>
            <person name="Hall N."/>
            <person name="Watson M."/>
            <person name="Adriaenssens E.M."/>
            <person name="Foster-Nyarko E."/>
            <person name="Jarju S."/>
            <person name="Secka A."/>
            <person name="Antonio M."/>
            <person name="Oren A."/>
            <person name="Chaudhuri R.R."/>
            <person name="La Ragione R."/>
            <person name="Hildebrand F."/>
            <person name="Pallen M.J."/>
        </authorList>
    </citation>
    <scope>NUCLEOTIDE SEQUENCE</scope>
    <source>
        <strain evidence="4">5933</strain>
    </source>
</reference>
<feature type="domain" description="Gfo/Idh/MocA-like oxidoreductase C-terminal" evidence="3">
    <location>
        <begin position="141"/>
        <end position="341"/>
    </location>
</feature>
<evidence type="ECO:0000256" key="1">
    <source>
        <dbReference type="ARBA" id="ARBA00010928"/>
    </source>
</evidence>
<dbReference type="InterPro" id="IPR051450">
    <property type="entry name" value="Gfo/Idh/MocA_Oxidoreductases"/>
</dbReference>
<evidence type="ECO:0000313" key="5">
    <source>
        <dbReference type="Proteomes" id="UP000823918"/>
    </source>
</evidence>
<evidence type="ECO:0000259" key="3">
    <source>
        <dbReference type="Pfam" id="PF02894"/>
    </source>
</evidence>
<feature type="domain" description="Gfo/Idh/MocA-like oxidoreductase N-terminal" evidence="2">
    <location>
        <begin position="6"/>
        <end position="128"/>
    </location>
</feature>